<dbReference type="GO" id="GO:0008270">
    <property type="term" value="F:zinc ion binding"/>
    <property type="evidence" value="ECO:0007669"/>
    <property type="project" value="UniProtKB-KW"/>
</dbReference>
<keyword evidence="7" id="KW-0677">Repeat</keyword>
<dbReference type="Gene3D" id="3.30.40.10">
    <property type="entry name" value="Zinc/RING finger domain, C3HC4 (zinc finger)"/>
    <property type="match status" value="1"/>
</dbReference>
<comment type="caution">
    <text evidence="15">The sequence shown here is derived from an EMBL/GenBank/DDBJ whole genome shotgun (WGS) entry which is preliminary data.</text>
</comment>
<keyword evidence="16" id="KW-1185">Reference proteome</keyword>
<dbReference type="PANTHER" id="PTHR11685">
    <property type="entry name" value="RBR FAMILY RING FINGER AND IBR DOMAIN-CONTAINING"/>
    <property type="match status" value="1"/>
</dbReference>
<dbReference type="EMBL" id="JALJOV010000374">
    <property type="protein sequence ID" value="KAK9864262.1"/>
    <property type="molecule type" value="Genomic_DNA"/>
</dbReference>
<evidence type="ECO:0000259" key="14">
    <source>
        <dbReference type="PROSITE" id="PS51873"/>
    </source>
</evidence>
<keyword evidence="6" id="KW-0479">Metal-binding</keyword>
<evidence type="ECO:0000256" key="4">
    <source>
        <dbReference type="ARBA" id="ARBA00012251"/>
    </source>
</evidence>
<evidence type="ECO:0000313" key="16">
    <source>
        <dbReference type="Proteomes" id="UP001485043"/>
    </source>
</evidence>
<dbReference type="InterPro" id="IPR002867">
    <property type="entry name" value="IBR_dom"/>
</dbReference>
<evidence type="ECO:0000259" key="13">
    <source>
        <dbReference type="PROSITE" id="PS50089"/>
    </source>
</evidence>
<keyword evidence="8 11" id="KW-0863">Zinc-finger</keyword>
<feature type="region of interest" description="Disordered" evidence="12">
    <location>
        <begin position="614"/>
        <end position="676"/>
    </location>
</feature>
<dbReference type="InterPro" id="IPR044066">
    <property type="entry name" value="TRIAD_supradom"/>
</dbReference>
<feature type="compositionally biased region" description="Low complexity" evidence="12">
    <location>
        <begin position="161"/>
        <end position="171"/>
    </location>
</feature>
<accession>A0AAW1T5F2</accession>
<evidence type="ECO:0000256" key="11">
    <source>
        <dbReference type="PROSITE-ProRule" id="PRU00175"/>
    </source>
</evidence>
<dbReference type="SUPFAM" id="SSF57850">
    <property type="entry name" value="RING/U-box"/>
    <property type="match status" value="2"/>
</dbReference>
<evidence type="ECO:0000256" key="7">
    <source>
        <dbReference type="ARBA" id="ARBA00022737"/>
    </source>
</evidence>
<protein>
    <recommendedName>
        <fullName evidence="4">RBR-type E3 ubiquitin transferase</fullName>
        <ecNumber evidence="4">2.3.2.31</ecNumber>
    </recommendedName>
</protein>
<dbReference type="AlphaFoldDB" id="A0AAW1T5F2"/>
<feature type="domain" description="RING-type" evidence="13">
    <location>
        <begin position="219"/>
        <end position="268"/>
    </location>
</feature>
<keyword evidence="9" id="KW-0833">Ubl conjugation pathway</keyword>
<evidence type="ECO:0000256" key="9">
    <source>
        <dbReference type="ARBA" id="ARBA00022786"/>
    </source>
</evidence>
<evidence type="ECO:0000256" key="1">
    <source>
        <dbReference type="ARBA" id="ARBA00001798"/>
    </source>
</evidence>
<feature type="region of interest" description="Disordered" evidence="12">
    <location>
        <begin position="361"/>
        <end position="383"/>
    </location>
</feature>
<evidence type="ECO:0000256" key="6">
    <source>
        <dbReference type="ARBA" id="ARBA00022723"/>
    </source>
</evidence>
<evidence type="ECO:0000256" key="3">
    <source>
        <dbReference type="ARBA" id="ARBA00005884"/>
    </source>
</evidence>
<feature type="domain" description="RING-type" evidence="14">
    <location>
        <begin position="215"/>
        <end position="468"/>
    </location>
</feature>
<gene>
    <name evidence="15" type="ORF">WJX84_004729</name>
</gene>
<sequence length="1208" mass="130462">MSVTRKQDRLRKACQKGDIEVVELLLKQQTHTLYTFLSAVVGTRLMSSCGIAEDWQHPADIEHAYFDDLGNTPLHYIAAGQSRSHSQPFRNPPSPLAAARRTITETLLPQGDPAVSPGGPLRTSSLGQGLTSALPALFGGLARLVSGNVPPTAPQRISSQEEAGSAPLPSSSLPCEPEALLPAIIVLEDLEAIAAHREYNLPSGSEAVPQPINGSRASCLVCFEGLAARRFGVALPCGHPVCDACWKGILMARLDEGDVERASCPLPQCHRPLPVEVAQRLLPAAAYIRFRRLLLQRYVDASPHITWCPSSGCSRAICVLPSGPAAPPRVHNRPAAPHRQFQMRPAANDLQATLAQCADRAPPNGTLDKASEGSQQPEGPHAPVDCQSVAAWDALIEKVKREQKGWTQSWLTQNTKACPGCKARIQRIAGCNHMICTQCHRHFCWVCGGDWNEHGPATGGFYSCNRFAAPGSSGAEGSSAEAAQTEGNGSWWSRMFGGVWNAAEKWRLGFFLRRYHAADSSQHAQLHRAASHLAALLLLSLPPVAPLPSCQHTRRTTDAPLLSDPPLETGITPGLPAVIELASLPAVHPLSSVPSAPGILPGAAAATAPAVKGTTGSRTSALKGAPFHGVSLPGQASANSPGRQAQGSSSGIGSRGSVESFNATGQPADATPGVGQGHDRAALGACLGGLLEDLRDGRELLRNSYILAYFLSWDERRRGLEALQGRLENALELLALPIALLPGDHPAATNTAASAVRQHVQQGCQGDTELLCRQVYYALALAEQLPELRRQQASLRLAQKQLLQAAKAGAFGPRGRAAPDGSALWEQGQLGAVLWVRPFGTTSPDHTWHTRMEAVPCCEGLQSHAAQLAGPLQTYMLPGLTARALASLRRTCKFLQDLIDTAHDQVLWELRAGLPGTIKRLPMPAEAHASSISWSPEWPSLTIVVVMTTSRYLTSTGSHGHESEPASLTSPFHILDADSLLPWAVSVTGEELGMVKYLLCLAEHAIARRDPYNHRLYYDTMEPMFSWNSTITYLLVQSPHWRKSAVMSPDGLLQFLESVVANTNHRMGWSQCGRYVEVTESCLLVDNDDNDEEDIIDTLGYIWDTQAQRRVFSWQKQLSDLWDNKVAWSTLPRTCFVQACNTFVFLDANDTADQTAPLTVRPCDGPSEPAPYQQSLTYSFSPNGKLLVTSWRMPPPRGVFSCPAPRLT</sequence>
<dbReference type="Gene3D" id="1.20.120.1750">
    <property type="match status" value="1"/>
</dbReference>
<dbReference type="SMART" id="SM00647">
    <property type="entry name" value="IBR"/>
    <property type="match status" value="1"/>
</dbReference>
<dbReference type="EC" id="2.3.2.31" evidence="4"/>
<keyword evidence="5" id="KW-0808">Transferase</keyword>
<keyword evidence="10" id="KW-0862">Zinc</keyword>
<proteinExistence type="inferred from homology"/>
<feature type="compositionally biased region" description="Low complexity" evidence="12">
    <location>
        <begin position="642"/>
        <end position="657"/>
    </location>
</feature>
<organism evidence="15 16">
    <name type="scientific">Apatococcus fuscideae</name>
    <dbReference type="NCBI Taxonomy" id="2026836"/>
    <lineage>
        <taxon>Eukaryota</taxon>
        <taxon>Viridiplantae</taxon>
        <taxon>Chlorophyta</taxon>
        <taxon>core chlorophytes</taxon>
        <taxon>Trebouxiophyceae</taxon>
        <taxon>Chlorellales</taxon>
        <taxon>Chlorellaceae</taxon>
        <taxon>Apatococcus</taxon>
    </lineage>
</organism>
<dbReference type="PROSITE" id="PS50089">
    <property type="entry name" value="ZF_RING_2"/>
    <property type="match status" value="1"/>
</dbReference>
<dbReference type="InterPro" id="IPR031127">
    <property type="entry name" value="E3_UB_ligase_RBR"/>
</dbReference>
<name>A0AAW1T5F2_9CHLO</name>
<evidence type="ECO:0000256" key="8">
    <source>
        <dbReference type="ARBA" id="ARBA00022771"/>
    </source>
</evidence>
<evidence type="ECO:0000256" key="5">
    <source>
        <dbReference type="ARBA" id="ARBA00022679"/>
    </source>
</evidence>
<evidence type="ECO:0000256" key="12">
    <source>
        <dbReference type="SAM" id="MobiDB-lite"/>
    </source>
</evidence>
<reference evidence="15 16" key="1">
    <citation type="journal article" date="2024" name="Nat. Commun.">
        <title>Phylogenomics reveals the evolutionary origins of lichenization in chlorophyte algae.</title>
        <authorList>
            <person name="Puginier C."/>
            <person name="Libourel C."/>
            <person name="Otte J."/>
            <person name="Skaloud P."/>
            <person name="Haon M."/>
            <person name="Grisel S."/>
            <person name="Petersen M."/>
            <person name="Berrin J.G."/>
            <person name="Delaux P.M."/>
            <person name="Dal Grande F."/>
            <person name="Keller J."/>
        </authorList>
    </citation>
    <scope>NUCLEOTIDE SEQUENCE [LARGE SCALE GENOMIC DNA]</scope>
    <source>
        <strain evidence="15 16">SAG 2523</strain>
    </source>
</reference>
<comment type="similarity">
    <text evidence="3">Belongs to the RBR family. Ariadne subfamily.</text>
</comment>
<evidence type="ECO:0000256" key="10">
    <source>
        <dbReference type="ARBA" id="ARBA00022833"/>
    </source>
</evidence>
<dbReference type="PROSITE" id="PS51873">
    <property type="entry name" value="TRIAD"/>
    <property type="match status" value="1"/>
</dbReference>
<dbReference type="InterPro" id="IPR013083">
    <property type="entry name" value="Znf_RING/FYVE/PHD"/>
</dbReference>
<dbReference type="GO" id="GO:0016567">
    <property type="term" value="P:protein ubiquitination"/>
    <property type="evidence" value="ECO:0007669"/>
    <property type="project" value="InterPro"/>
</dbReference>
<comment type="function">
    <text evidence="2">Might act as an E3 ubiquitin-protein ligase, or as part of E3 complex, which accepts ubiquitin from specific E2 ubiquitin-conjugating enzymes and then transfers it to substrates.</text>
</comment>
<dbReference type="InterPro" id="IPR001841">
    <property type="entry name" value="Znf_RING"/>
</dbReference>
<dbReference type="Pfam" id="PF22191">
    <property type="entry name" value="IBR_1"/>
    <property type="match status" value="1"/>
</dbReference>
<evidence type="ECO:0000313" key="15">
    <source>
        <dbReference type="EMBL" id="KAK9864262.1"/>
    </source>
</evidence>
<feature type="region of interest" description="Disordered" evidence="12">
    <location>
        <begin position="152"/>
        <end position="171"/>
    </location>
</feature>
<evidence type="ECO:0000256" key="2">
    <source>
        <dbReference type="ARBA" id="ARBA00003976"/>
    </source>
</evidence>
<dbReference type="GO" id="GO:0061630">
    <property type="term" value="F:ubiquitin protein ligase activity"/>
    <property type="evidence" value="ECO:0007669"/>
    <property type="project" value="UniProtKB-EC"/>
</dbReference>
<comment type="catalytic activity">
    <reaction evidence="1">
        <text>[E2 ubiquitin-conjugating enzyme]-S-ubiquitinyl-L-cysteine + [acceptor protein]-L-lysine = [E2 ubiquitin-conjugating enzyme]-L-cysteine + [acceptor protein]-N(6)-ubiquitinyl-L-lysine.</text>
        <dbReference type="EC" id="2.3.2.31"/>
    </reaction>
</comment>
<dbReference type="Proteomes" id="UP001485043">
    <property type="component" value="Unassembled WGS sequence"/>
</dbReference>